<evidence type="ECO:0000313" key="2">
    <source>
        <dbReference type="Proteomes" id="UP000010744"/>
    </source>
</evidence>
<evidence type="ECO:0000313" key="1">
    <source>
        <dbReference type="EMBL" id="GAB84219.1"/>
    </source>
</evidence>
<keyword evidence="2" id="KW-1185">Reference proteome</keyword>
<reference evidence="1 2" key="1">
    <citation type="submission" date="2012-08" db="EMBL/GenBank/DDBJ databases">
        <title>Whole genome shotgun sequence of Gordonia rubripertincta NBRC 101908.</title>
        <authorList>
            <person name="Takarada H."/>
            <person name="Hosoyama A."/>
            <person name="Tsuchikane K."/>
            <person name="Katsumata H."/>
            <person name="Baba S."/>
            <person name="Ohji S."/>
            <person name="Yamazaki S."/>
            <person name="Fujita N."/>
        </authorList>
    </citation>
    <scope>NUCLEOTIDE SEQUENCE [LARGE SCALE GENOMIC DNA]</scope>
    <source>
        <strain evidence="1 2">NBRC 101908</strain>
    </source>
</reference>
<comment type="caution">
    <text evidence="1">The sequence shown here is derived from an EMBL/GenBank/DDBJ whole genome shotgun (WGS) entry which is preliminary data.</text>
</comment>
<dbReference type="EMBL" id="BAHB01000035">
    <property type="protein sequence ID" value="GAB84219.1"/>
    <property type="molecule type" value="Genomic_DNA"/>
</dbReference>
<name>A0ABQ0HPM6_GORRU</name>
<proteinExistence type="predicted"/>
<organism evidence="1 2">
    <name type="scientific">Gordonia rubripertincta NBRC 101908</name>
    <dbReference type="NCBI Taxonomy" id="1077975"/>
    <lineage>
        <taxon>Bacteria</taxon>
        <taxon>Bacillati</taxon>
        <taxon>Actinomycetota</taxon>
        <taxon>Actinomycetes</taxon>
        <taxon>Mycobacteriales</taxon>
        <taxon>Gordoniaceae</taxon>
        <taxon>Gordonia</taxon>
    </lineage>
</organism>
<sequence>MNSHEPWQDLAGFGAPGFETYARLRFMPDPDGQDYVDDPNEPTDQAKVGHLCELLRTATTTPDDCYFAIWEGWPDTSAVMRQSARMRIPNRSYYLLHGPLSDFGQWGVRETGHNPAAFVWPADHAWCIASDVDDHWAIVGANTQTITGLLTQTDLDIVTADADRGAPDQYAAPTRYFTRPQACP</sequence>
<accession>A0ABQ0HPM6</accession>
<gene>
    <name evidence="1" type="ORF">GORBP_035_00530</name>
</gene>
<dbReference type="Proteomes" id="UP000010744">
    <property type="component" value="Unassembled WGS sequence"/>
</dbReference>
<protein>
    <submittedName>
        <fullName evidence="1">Uncharacterized protein</fullName>
    </submittedName>
</protein>